<evidence type="ECO:0000313" key="1">
    <source>
        <dbReference type="EMBL" id="GLS03497.1"/>
    </source>
</evidence>
<sequence length="87" mass="9289">MLLPQLTGGPASLADLEAMGDEGAAWPLLDGEGNVYGLYVIESLQTTSSLFFDNGTARRIEFSLVLKRIDDDAVDQLGTPPMAMEAT</sequence>
<dbReference type="InterPro" id="IPR009734">
    <property type="entry name" value="Myoviridae_GpU"/>
</dbReference>
<dbReference type="Pfam" id="PF06995">
    <property type="entry name" value="Phage_P2_GpU"/>
    <property type="match status" value="1"/>
</dbReference>
<reference evidence="2" key="1">
    <citation type="journal article" date="2019" name="Int. J. Syst. Evol. Microbiol.">
        <title>The Global Catalogue of Microorganisms (GCM) 10K type strain sequencing project: providing services to taxonomists for standard genome sequencing and annotation.</title>
        <authorList>
            <consortium name="The Broad Institute Genomics Platform"/>
            <consortium name="The Broad Institute Genome Sequencing Center for Infectious Disease"/>
            <person name="Wu L."/>
            <person name="Ma J."/>
        </authorList>
    </citation>
    <scope>NUCLEOTIDE SEQUENCE [LARGE SCALE GENOMIC DNA]</scope>
    <source>
        <strain evidence="2">NBRC 104970</strain>
    </source>
</reference>
<protein>
    <submittedName>
        <fullName evidence="1">Uncharacterized protein</fullName>
    </submittedName>
</protein>
<gene>
    <name evidence="1" type="ORF">GCM10007860_06410</name>
</gene>
<proteinExistence type="predicted"/>
<name>A0ABQ6BQB2_9NEIS</name>
<accession>A0ABQ6BQB2</accession>
<comment type="caution">
    <text evidence="1">The sequence shown here is derived from an EMBL/GenBank/DDBJ whole genome shotgun (WGS) entry which is preliminary data.</text>
</comment>
<dbReference type="EMBL" id="BSOZ01000005">
    <property type="protein sequence ID" value="GLS03497.1"/>
    <property type="molecule type" value="Genomic_DNA"/>
</dbReference>
<dbReference type="Proteomes" id="UP001156836">
    <property type="component" value="Unassembled WGS sequence"/>
</dbReference>
<evidence type="ECO:0000313" key="2">
    <source>
        <dbReference type="Proteomes" id="UP001156836"/>
    </source>
</evidence>
<organism evidence="1 2">
    <name type="scientific">Chitiniphilus shinanonensis</name>
    <dbReference type="NCBI Taxonomy" id="553088"/>
    <lineage>
        <taxon>Bacteria</taxon>
        <taxon>Pseudomonadati</taxon>
        <taxon>Pseudomonadota</taxon>
        <taxon>Betaproteobacteria</taxon>
        <taxon>Neisseriales</taxon>
        <taxon>Chitinibacteraceae</taxon>
        <taxon>Chitiniphilus</taxon>
    </lineage>
</organism>
<keyword evidence="2" id="KW-1185">Reference proteome</keyword>